<sequence length="198" mass="22311">MNKILANKKRLLLSLLSIALVIALVKILAKPLLPPPNPHLSIQVSLNQDQAGNLSVKNLNLTEAYAPDYKLNLPNGFYEIVMSEKLGMPLFSGKFARDLVLMPYPKMINGQYLPPEILPLGEITLLLPYYREAELIIIKDEQGSDKLTINISDFSLNPVESYTKYCGNGICDTDENILSCYSDCRIILESQIKHWFNK</sequence>
<gene>
    <name evidence="1" type="ORF">A3F03_04755</name>
</gene>
<evidence type="ECO:0000313" key="2">
    <source>
        <dbReference type="Proteomes" id="UP000176803"/>
    </source>
</evidence>
<protein>
    <submittedName>
        <fullName evidence="1">Uncharacterized protein</fullName>
    </submittedName>
</protein>
<accession>A0A1F7I397</accession>
<comment type="caution">
    <text evidence="1">The sequence shown here is derived from an EMBL/GenBank/DDBJ whole genome shotgun (WGS) entry which is preliminary data.</text>
</comment>
<dbReference type="EMBL" id="MGAC01000030">
    <property type="protein sequence ID" value="OGK37823.1"/>
    <property type="molecule type" value="Genomic_DNA"/>
</dbReference>
<name>A0A1F7I397_9BACT</name>
<evidence type="ECO:0000313" key="1">
    <source>
        <dbReference type="EMBL" id="OGK37823.1"/>
    </source>
</evidence>
<proteinExistence type="predicted"/>
<dbReference type="Proteomes" id="UP000176803">
    <property type="component" value="Unassembled WGS sequence"/>
</dbReference>
<reference evidence="1 2" key="1">
    <citation type="journal article" date="2016" name="Nat. Commun.">
        <title>Thousands of microbial genomes shed light on interconnected biogeochemical processes in an aquifer system.</title>
        <authorList>
            <person name="Anantharaman K."/>
            <person name="Brown C.T."/>
            <person name="Hug L.A."/>
            <person name="Sharon I."/>
            <person name="Castelle C.J."/>
            <person name="Probst A.J."/>
            <person name="Thomas B.C."/>
            <person name="Singh A."/>
            <person name="Wilkins M.J."/>
            <person name="Karaoz U."/>
            <person name="Brodie E.L."/>
            <person name="Williams K.H."/>
            <person name="Hubbard S.S."/>
            <person name="Banfield J.F."/>
        </authorList>
    </citation>
    <scope>NUCLEOTIDE SEQUENCE [LARGE SCALE GENOMIC DNA]</scope>
</reference>
<dbReference type="AlphaFoldDB" id="A0A1F7I397"/>
<organism evidence="1 2">
    <name type="scientific">Candidatus Roizmanbacteria bacterium RIFCSPHIGHO2_12_FULL_41_11</name>
    <dbReference type="NCBI Taxonomy" id="1802052"/>
    <lineage>
        <taxon>Bacteria</taxon>
        <taxon>Candidatus Roizmaniibacteriota</taxon>
    </lineage>
</organism>